<dbReference type="FunFam" id="1.10.3210.10:FF:000003">
    <property type="entry name" value="Ribonuclease Y"/>
    <property type="match status" value="1"/>
</dbReference>
<dbReference type="NCBIfam" id="TIGR03319">
    <property type="entry name" value="RNase_Y"/>
    <property type="match status" value="1"/>
</dbReference>
<dbReference type="NCBIfam" id="TIGR00277">
    <property type="entry name" value="HDIG"/>
    <property type="match status" value="1"/>
</dbReference>
<proteinExistence type="inferred from homology"/>
<evidence type="ECO:0000313" key="9">
    <source>
        <dbReference type="EMBL" id="HIR56399.1"/>
    </source>
</evidence>
<dbReference type="SUPFAM" id="SSF54791">
    <property type="entry name" value="Eukaryotic type KH-domain (KH-domain type I)"/>
    <property type="match status" value="1"/>
</dbReference>
<dbReference type="PROSITE" id="PS50084">
    <property type="entry name" value="KH_TYPE_1"/>
    <property type="match status" value="1"/>
</dbReference>
<evidence type="ECO:0000256" key="6">
    <source>
        <dbReference type="NCBIfam" id="TIGR03319"/>
    </source>
</evidence>
<evidence type="ECO:0000256" key="3">
    <source>
        <dbReference type="ARBA" id="ARBA00022801"/>
    </source>
</evidence>
<dbReference type="InterPro" id="IPR036612">
    <property type="entry name" value="KH_dom_type_1_sf"/>
</dbReference>
<feature type="region of interest" description="Disordered" evidence="7">
    <location>
        <begin position="69"/>
        <end position="93"/>
    </location>
</feature>
<dbReference type="EC" id="3.1.-.-" evidence="5 6"/>
<sequence length="511" mass="57524">MVIALICAAVCAGIAFLLGIEHRKKEAESAIGSAEQEAKRIVSDAIKTAEARKKEVVLEGKDEIHRQRTEAERELNERRKEVQRQERRVQQKEETLDKKIESLETKEEAVAKKNKQAEERLAEAESVKKSQFEMLERISGFTVEQAKEYMLKNLEDELTHEKAVRIMEFEQETRDEAEKTAREIISLAIQRCAADHVAEATISVVPLPNDEMKGRIIGREGRNIRTIETLTGVDLIIDDTPEAITLSCFEPVRREVARVALERLIADGRIHPSRIEETVEKARREVEATIKQEGERAVIEAGVNGVHPELVKLLGRLRYRTSYGQNVLNHSLEVSYLSGIMASELGLDPTIARRAGLLHDIGKALDHEIEGSHVDIGVDVARKYKESEAVVHAIHAHHGDVEAKTVIACIVQAADAISAARPGARRENLENYIKRLEKLEEVASSFEGVERCYAIQAGREVRIMVKPEVINDDKMVLLAREICNKIETDLEYPGQIKVNIIRESRAIEYAK</sequence>
<dbReference type="Pfam" id="PF01966">
    <property type="entry name" value="HD"/>
    <property type="match status" value="1"/>
</dbReference>
<dbReference type="InterPro" id="IPR004088">
    <property type="entry name" value="KH_dom_type_1"/>
</dbReference>
<dbReference type="CDD" id="cd22431">
    <property type="entry name" value="KH-I_RNaseY"/>
    <property type="match status" value="1"/>
</dbReference>
<dbReference type="InterPro" id="IPR017705">
    <property type="entry name" value="Ribonuclease_Y"/>
</dbReference>
<gene>
    <name evidence="5 9" type="primary">rny</name>
    <name evidence="9" type="ORF">IAA54_01930</name>
</gene>
<dbReference type="AlphaFoldDB" id="A0A9D1DP03"/>
<feature type="domain" description="HD" evidence="8">
    <location>
        <begin position="327"/>
        <end position="420"/>
    </location>
</feature>
<dbReference type="Gene3D" id="1.10.3210.10">
    <property type="entry name" value="Hypothetical protein af1432"/>
    <property type="match status" value="1"/>
</dbReference>
<evidence type="ECO:0000259" key="8">
    <source>
        <dbReference type="PROSITE" id="PS51831"/>
    </source>
</evidence>
<evidence type="ECO:0000256" key="1">
    <source>
        <dbReference type="ARBA" id="ARBA00022722"/>
    </source>
</evidence>
<evidence type="ECO:0000256" key="2">
    <source>
        <dbReference type="ARBA" id="ARBA00022759"/>
    </source>
</evidence>
<dbReference type="InterPro" id="IPR006674">
    <property type="entry name" value="HD_domain"/>
</dbReference>
<reference evidence="9" key="2">
    <citation type="journal article" date="2021" name="PeerJ">
        <title>Extensive microbial diversity within the chicken gut microbiome revealed by metagenomics and culture.</title>
        <authorList>
            <person name="Gilroy R."/>
            <person name="Ravi A."/>
            <person name="Getino M."/>
            <person name="Pursley I."/>
            <person name="Horton D.L."/>
            <person name="Alikhan N.F."/>
            <person name="Baker D."/>
            <person name="Gharbi K."/>
            <person name="Hall N."/>
            <person name="Watson M."/>
            <person name="Adriaenssens E.M."/>
            <person name="Foster-Nyarko E."/>
            <person name="Jarju S."/>
            <person name="Secka A."/>
            <person name="Antonio M."/>
            <person name="Oren A."/>
            <person name="Chaudhuri R.R."/>
            <person name="La Ragione R."/>
            <person name="Hildebrand F."/>
            <person name="Pallen M.J."/>
        </authorList>
    </citation>
    <scope>NUCLEOTIDE SEQUENCE</scope>
    <source>
        <strain evidence="9">ChiSjej1B19-7085</strain>
    </source>
</reference>
<dbReference type="SUPFAM" id="SSF109604">
    <property type="entry name" value="HD-domain/PDEase-like"/>
    <property type="match status" value="1"/>
</dbReference>
<evidence type="ECO:0000313" key="10">
    <source>
        <dbReference type="Proteomes" id="UP000886785"/>
    </source>
</evidence>
<dbReference type="PROSITE" id="PS51831">
    <property type="entry name" value="HD"/>
    <property type="match status" value="1"/>
</dbReference>
<dbReference type="PANTHER" id="PTHR12826">
    <property type="entry name" value="RIBONUCLEASE Y"/>
    <property type="match status" value="1"/>
</dbReference>
<reference evidence="9" key="1">
    <citation type="submission" date="2020-10" db="EMBL/GenBank/DDBJ databases">
        <authorList>
            <person name="Gilroy R."/>
        </authorList>
    </citation>
    <scope>NUCLEOTIDE SEQUENCE</scope>
    <source>
        <strain evidence="9">ChiSjej1B19-7085</strain>
    </source>
</reference>
<evidence type="ECO:0000256" key="7">
    <source>
        <dbReference type="SAM" id="MobiDB-lite"/>
    </source>
</evidence>
<dbReference type="GO" id="GO:0006402">
    <property type="term" value="P:mRNA catabolic process"/>
    <property type="evidence" value="ECO:0007669"/>
    <property type="project" value="UniProtKB-UniRule"/>
</dbReference>
<dbReference type="GO" id="GO:0016787">
    <property type="term" value="F:hydrolase activity"/>
    <property type="evidence" value="ECO:0007669"/>
    <property type="project" value="UniProtKB-KW"/>
</dbReference>
<keyword evidence="3 5" id="KW-0378">Hydrolase</keyword>
<comment type="caution">
    <text evidence="9">The sequence shown here is derived from an EMBL/GenBank/DDBJ whole genome shotgun (WGS) entry which is preliminary data.</text>
</comment>
<dbReference type="Pfam" id="PF12072">
    <property type="entry name" value="RNase_Y_N"/>
    <property type="match status" value="1"/>
</dbReference>
<dbReference type="Proteomes" id="UP000886785">
    <property type="component" value="Unassembled WGS sequence"/>
</dbReference>
<dbReference type="PANTHER" id="PTHR12826:SF15">
    <property type="entry name" value="RIBONUCLEASE Y"/>
    <property type="match status" value="1"/>
</dbReference>
<comment type="similarity">
    <text evidence="5">Belongs to the RNase Y family.</text>
</comment>
<organism evidence="9 10">
    <name type="scientific">Candidatus Gallacutalibacter pullicola</name>
    <dbReference type="NCBI Taxonomy" id="2840830"/>
    <lineage>
        <taxon>Bacteria</taxon>
        <taxon>Bacillati</taxon>
        <taxon>Bacillota</taxon>
        <taxon>Clostridia</taxon>
        <taxon>Eubacteriales</taxon>
        <taxon>Candidatus Gallacutalibacter</taxon>
    </lineage>
</organism>
<dbReference type="InterPro" id="IPR003607">
    <property type="entry name" value="HD/PDEase_dom"/>
</dbReference>
<dbReference type="SMART" id="SM00322">
    <property type="entry name" value="KH"/>
    <property type="match status" value="1"/>
</dbReference>
<comment type="function">
    <text evidence="5">Endoribonuclease that initiates mRNA decay.</text>
</comment>
<dbReference type="EMBL" id="DVHF01000024">
    <property type="protein sequence ID" value="HIR56399.1"/>
    <property type="molecule type" value="Genomic_DNA"/>
</dbReference>
<dbReference type="Pfam" id="PF00013">
    <property type="entry name" value="KH_1"/>
    <property type="match status" value="1"/>
</dbReference>
<evidence type="ECO:0000256" key="5">
    <source>
        <dbReference type="HAMAP-Rule" id="MF_00335"/>
    </source>
</evidence>
<dbReference type="InterPro" id="IPR004087">
    <property type="entry name" value="KH_dom"/>
</dbReference>
<dbReference type="GO" id="GO:0005886">
    <property type="term" value="C:plasma membrane"/>
    <property type="evidence" value="ECO:0007669"/>
    <property type="project" value="UniProtKB-UniRule"/>
</dbReference>
<keyword evidence="4 5" id="KW-0694">RNA-binding</keyword>
<name>A0A9D1DP03_9FIRM</name>
<evidence type="ECO:0000256" key="4">
    <source>
        <dbReference type="ARBA" id="ARBA00022884"/>
    </source>
</evidence>
<dbReference type="InterPro" id="IPR022711">
    <property type="entry name" value="RNase_Y_N"/>
</dbReference>
<dbReference type="HAMAP" id="MF_00335">
    <property type="entry name" value="RNase_Y"/>
    <property type="match status" value="1"/>
</dbReference>
<dbReference type="GO" id="GO:0003723">
    <property type="term" value="F:RNA binding"/>
    <property type="evidence" value="ECO:0007669"/>
    <property type="project" value="UniProtKB-UniRule"/>
</dbReference>
<keyword evidence="1 5" id="KW-0540">Nuclease</keyword>
<dbReference type="InterPro" id="IPR006675">
    <property type="entry name" value="HDIG_dom"/>
</dbReference>
<dbReference type="CDD" id="cd00077">
    <property type="entry name" value="HDc"/>
    <property type="match status" value="1"/>
</dbReference>
<dbReference type="SMART" id="SM00471">
    <property type="entry name" value="HDc"/>
    <property type="match status" value="1"/>
</dbReference>
<keyword evidence="2 5" id="KW-0255">Endonuclease</keyword>
<dbReference type="Gene3D" id="3.30.1370.10">
    <property type="entry name" value="K Homology domain, type 1"/>
    <property type="match status" value="1"/>
</dbReference>
<accession>A0A9D1DP03</accession>
<dbReference type="GO" id="GO:0004521">
    <property type="term" value="F:RNA endonuclease activity"/>
    <property type="evidence" value="ECO:0007669"/>
    <property type="project" value="UniProtKB-UniRule"/>
</dbReference>
<protein>
    <recommendedName>
        <fullName evidence="5 6">Ribonuclease Y</fullName>
        <shortName evidence="5">RNase Y</shortName>
        <ecNumber evidence="5 6">3.1.-.-</ecNumber>
    </recommendedName>
</protein>